<feature type="chain" id="PRO_5002871053" description="DUF4340 domain-containing protein" evidence="1">
    <location>
        <begin position="23"/>
        <end position="364"/>
    </location>
</feature>
<evidence type="ECO:0008006" key="3">
    <source>
        <dbReference type="Google" id="ProtNLM"/>
    </source>
</evidence>
<sequence>MGFAMRVVMRTGLMLLALTGLANITAGELATRAESPSAEVETMQLPAKIATALQEDLAQKTKIPRAQLRIYAATPQTWPNGCLGLARPGEMCTQATVRGWQVEITDGTRLWTYRTNATGSSIRAENLASPKVLLPSAIANQVLADVAARSGQAIADLKITMAEPKVWSDACLGLGGLDLLCAEVLTPGWQIVVQTERQRLVYRSDRAGKVLKLDEAGSQMVGQLIQPPGKIPSDQLPPPAAADVVFREISSGGLRGRTITRTLMQDGRLLESEVSARGGTSSRQLAQANPKQLDQFQWLLKERRFSRFNQVDYPAPAGAADYITTTLSTPDATVRFADIEVFKLSEDLQTILRTWQDLSRSPKP</sequence>
<accession>B8HUA0</accession>
<evidence type="ECO:0000313" key="2">
    <source>
        <dbReference type="EMBL" id="ACL44445.1"/>
    </source>
</evidence>
<gene>
    <name evidence="2" type="ordered locus">Cyan7425_2082</name>
</gene>
<feature type="signal peptide" evidence="1">
    <location>
        <begin position="1"/>
        <end position="22"/>
    </location>
</feature>
<reference evidence="2" key="1">
    <citation type="submission" date="2009-01" db="EMBL/GenBank/DDBJ databases">
        <title>Complete sequence of chromosome Cyanothece sp. PCC 7425.</title>
        <authorList>
            <consortium name="US DOE Joint Genome Institute"/>
            <person name="Lucas S."/>
            <person name="Copeland A."/>
            <person name="Lapidus A."/>
            <person name="Glavina del Rio T."/>
            <person name="Dalin E."/>
            <person name="Tice H."/>
            <person name="Bruce D."/>
            <person name="Goodwin L."/>
            <person name="Pitluck S."/>
            <person name="Sims D."/>
            <person name="Meineke L."/>
            <person name="Brettin T."/>
            <person name="Detter J.C."/>
            <person name="Han C."/>
            <person name="Larimer F."/>
            <person name="Land M."/>
            <person name="Hauser L."/>
            <person name="Kyrpides N."/>
            <person name="Ovchinnikova G."/>
            <person name="Liberton M."/>
            <person name="Stoeckel J."/>
            <person name="Banerjee A."/>
            <person name="Singh A."/>
            <person name="Page L."/>
            <person name="Sato H."/>
            <person name="Zhao L."/>
            <person name="Sherman L."/>
            <person name="Pakrasi H."/>
            <person name="Richardson P."/>
        </authorList>
    </citation>
    <scope>NUCLEOTIDE SEQUENCE</scope>
    <source>
        <strain evidence="2">PCC 7425</strain>
    </source>
</reference>
<name>B8HUA0_CYAP4</name>
<evidence type="ECO:0000256" key="1">
    <source>
        <dbReference type="SAM" id="SignalP"/>
    </source>
</evidence>
<dbReference type="eggNOG" id="COG2931">
    <property type="taxonomic scope" value="Bacteria"/>
</dbReference>
<dbReference type="HOGENOM" id="CLU_043505_0_0_3"/>
<proteinExistence type="predicted"/>
<organism evidence="2">
    <name type="scientific">Cyanothece sp. (strain PCC 7425 / ATCC 29141)</name>
    <dbReference type="NCBI Taxonomy" id="395961"/>
    <lineage>
        <taxon>Bacteria</taxon>
        <taxon>Bacillati</taxon>
        <taxon>Cyanobacteriota</taxon>
        <taxon>Cyanophyceae</taxon>
        <taxon>Gomontiellales</taxon>
        <taxon>Cyanothecaceae</taxon>
        <taxon>Cyanothece</taxon>
    </lineage>
</organism>
<dbReference type="AlphaFoldDB" id="B8HUA0"/>
<dbReference type="STRING" id="395961.Cyan7425_2082"/>
<dbReference type="eggNOG" id="COG3266">
    <property type="taxonomic scope" value="Bacteria"/>
</dbReference>
<dbReference type="KEGG" id="cyn:Cyan7425_2082"/>
<protein>
    <recommendedName>
        <fullName evidence="3">DUF4340 domain-containing protein</fullName>
    </recommendedName>
</protein>
<dbReference type="EMBL" id="CP001344">
    <property type="protein sequence ID" value="ACL44445.1"/>
    <property type="molecule type" value="Genomic_DNA"/>
</dbReference>
<keyword evidence="1" id="KW-0732">Signal</keyword>